<gene>
    <name evidence="4" type="ORF">BCF53_101230</name>
</gene>
<name>A0A4R3IDR8_9GAMM</name>
<keyword evidence="5" id="KW-1185">Reference proteome</keyword>
<evidence type="ECO:0000313" key="5">
    <source>
        <dbReference type="Proteomes" id="UP000295793"/>
    </source>
</evidence>
<dbReference type="RefSeq" id="WP_132699021.1">
    <property type="nucleotide sequence ID" value="NZ_SLZR01000001.1"/>
</dbReference>
<comment type="subcellular location">
    <subcellularLocation>
        <location evidence="1">Periplasm</location>
    </subcellularLocation>
</comment>
<dbReference type="EMBL" id="SLZR01000001">
    <property type="protein sequence ID" value="TCS43887.1"/>
    <property type="molecule type" value="Genomic_DNA"/>
</dbReference>
<dbReference type="Pfam" id="PF01547">
    <property type="entry name" value="SBP_bac_1"/>
    <property type="match status" value="1"/>
</dbReference>
<feature type="signal peptide" evidence="3">
    <location>
        <begin position="1"/>
        <end position="22"/>
    </location>
</feature>
<dbReference type="Proteomes" id="UP000295793">
    <property type="component" value="Unassembled WGS sequence"/>
</dbReference>
<comment type="similarity">
    <text evidence="2">Belongs to the bacterial solute-binding protein 1 family.</text>
</comment>
<dbReference type="OrthoDB" id="9808332at2"/>
<dbReference type="SUPFAM" id="SSF53850">
    <property type="entry name" value="Periplasmic binding protein-like II"/>
    <property type="match status" value="1"/>
</dbReference>
<feature type="chain" id="PRO_5020778914" evidence="3">
    <location>
        <begin position="23"/>
        <end position="448"/>
    </location>
</feature>
<dbReference type="InterPro" id="IPR050490">
    <property type="entry name" value="Bact_solute-bd_prot1"/>
</dbReference>
<keyword evidence="3" id="KW-0732">Signal</keyword>
<evidence type="ECO:0000256" key="3">
    <source>
        <dbReference type="SAM" id="SignalP"/>
    </source>
</evidence>
<evidence type="ECO:0000313" key="4">
    <source>
        <dbReference type="EMBL" id="TCS43887.1"/>
    </source>
</evidence>
<protein>
    <submittedName>
        <fullName evidence="4">Sorbitol/mannitol transport system substrate-binding protein</fullName>
    </submittedName>
</protein>
<reference evidence="4 5" key="1">
    <citation type="submission" date="2019-03" db="EMBL/GenBank/DDBJ databases">
        <title>Genomic Encyclopedia of Archaeal and Bacterial Type Strains, Phase II (KMG-II): from individual species to whole genera.</title>
        <authorList>
            <person name="Goeker M."/>
        </authorList>
    </citation>
    <scope>NUCLEOTIDE SEQUENCE [LARGE SCALE GENOMIC DNA]</scope>
    <source>
        <strain evidence="4 5">DSM 15388</strain>
    </source>
</reference>
<dbReference type="PANTHER" id="PTHR43649">
    <property type="entry name" value="ARABINOSE-BINDING PROTEIN-RELATED"/>
    <property type="match status" value="1"/>
</dbReference>
<dbReference type="InterPro" id="IPR006059">
    <property type="entry name" value="SBP"/>
</dbReference>
<evidence type="ECO:0000256" key="1">
    <source>
        <dbReference type="ARBA" id="ARBA00004418"/>
    </source>
</evidence>
<dbReference type="Gene3D" id="3.40.190.10">
    <property type="entry name" value="Periplasmic binding protein-like II"/>
    <property type="match status" value="2"/>
</dbReference>
<dbReference type="GO" id="GO:0042597">
    <property type="term" value="C:periplasmic space"/>
    <property type="evidence" value="ECO:0007669"/>
    <property type="project" value="UniProtKB-SubCell"/>
</dbReference>
<comment type="caution">
    <text evidence="4">The sequence shown here is derived from an EMBL/GenBank/DDBJ whole genome shotgun (WGS) entry which is preliminary data.</text>
</comment>
<accession>A0A4R3IDR8</accession>
<dbReference type="PANTHER" id="PTHR43649:SF12">
    <property type="entry name" value="DIACETYLCHITOBIOSE BINDING PROTEIN DASA"/>
    <property type="match status" value="1"/>
</dbReference>
<proteinExistence type="inferred from homology"/>
<evidence type="ECO:0000256" key="2">
    <source>
        <dbReference type="ARBA" id="ARBA00008520"/>
    </source>
</evidence>
<dbReference type="AlphaFoldDB" id="A0A4R3IDR8"/>
<organism evidence="4 5">
    <name type="scientific">Reinekea marinisedimentorum</name>
    <dbReference type="NCBI Taxonomy" id="230495"/>
    <lineage>
        <taxon>Bacteria</taxon>
        <taxon>Pseudomonadati</taxon>
        <taxon>Pseudomonadota</taxon>
        <taxon>Gammaproteobacteria</taxon>
        <taxon>Oceanospirillales</taxon>
        <taxon>Saccharospirillaceae</taxon>
        <taxon>Reinekea</taxon>
    </lineage>
</organism>
<sequence>MKTTLKMLATAGLAMFTAAAQAGEINIATVNNPDMLRVQELSSHFLEQNPDISINWTTLDESTLRIRLTRDSKRAKSEYDIYTLGYLQAFNWSKTGKLEPAPSSVVSTFASQHFIESVINGFQFDGDFYGMPFYGESSMTYYRKDRFKQFGLSISKEPTWTEVAQLLADLKLKSGGTYGNICLRGKAGWGENIALMTIIANSFGGRWYDEEWNTDVGSQAWHDALTQYLRLQRDFGLPTAWENGYNQNLAAFTAGECDIWVDSTAAGSSVSAALNTNEVGFAYAPYETSKQGSSWLWSWGFAVSSSSLEKSAAWRFIQWATSDEYQKLVAEQYGISAVPPGTRTTLYSNADYQAFAPFAAITMESIAKSDMLHPTGVPTPYNGIQFVQTPEFEQSGEFFAKRLSEAVMMVKSGKDYDVSKLQREVTDFADAAHRVATYMERHNLKQSD</sequence>